<dbReference type="Gene3D" id="2.60.120.1140">
    <property type="entry name" value="Protein of unknown function DUF192"/>
    <property type="match status" value="1"/>
</dbReference>
<gene>
    <name evidence="2" type="ORF">IFJ75_05745</name>
</gene>
<dbReference type="RefSeq" id="WP_207931669.1">
    <property type="nucleotide sequence ID" value="NZ_CP062222.1"/>
</dbReference>
<feature type="chain" id="PRO_5038113803" evidence="1">
    <location>
        <begin position="21"/>
        <end position="157"/>
    </location>
</feature>
<dbReference type="PANTHER" id="PTHR37953">
    <property type="entry name" value="UPF0127 PROTEIN MJ1496"/>
    <property type="match status" value="1"/>
</dbReference>
<dbReference type="InterPro" id="IPR003795">
    <property type="entry name" value="DUF192"/>
</dbReference>
<protein>
    <submittedName>
        <fullName evidence="2">DUF192 domain-containing protein</fullName>
    </submittedName>
</protein>
<keyword evidence="3" id="KW-1185">Reference proteome</keyword>
<dbReference type="PANTHER" id="PTHR37953:SF1">
    <property type="entry name" value="UPF0127 PROTEIN MJ1496"/>
    <property type="match status" value="1"/>
</dbReference>
<feature type="signal peptide" evidence="1">
    <location>
        <begin position="1"/>
        <end position="20"/>
    </location>
</feature>
<dbReference type="Pfam" id="PF02643">
    <property type="entry name" value="DUF192"/>
    <property type="match status" value="1"/>
</dbReference>
<keyword evidence="1" id="KW-0732">Signal</keyword>
<dbReference type="Proteomes" id="UP000663918">
    <property type="component" value="Chromosome"/>
</dbReference>
<name>A0A975C3V0_9CAUL</name>
<reference evidence="2" key="1">
    <citation type="submission" date="2020-09" db="EMBL/GenBank/DDBJ databases">
        <title>Brevundimonas sp. LVF2 isolated from a puddle in Goettingen, Germany.</title>
        <authorList>
            <person name="Friedrich I."/>
            <person name="Klassen A."/>
            <person name="Hannes N."/>
            <person name="Schneider D."/>
            <person name="Hertel R."/>
            <person name="Daniel R."/>
        </authorList>
    </citation>
    <scope>NUCLEOTIDE SEQUENCE</scope>
    <source>
        <strain evidence="2">LVF2</strain>
    </source>
</reference>
<organism evidence="2 3">
    <name type="scientific">Brevundimonas goettingensis</name>
    <dbReference type="NCBI Taxonomy" id="2774190"/>
    <lineage>
        <taxon>Bacteria</taxon>
        <taxon>Pseudomonadati</taxon>
        <taxon>Pseudomonadota</taxon>
        <taxon>Alphaproteobacteria</taxon>
        <taxon>Caulobacterales</taxon>
        <taxon>Caulobacteraceae</taxon>
        <taxon>Brevundimonas</taxon>
    </lineage>
</organism>
<dbReference type="PROSITE" id="PS51257">
    <property type="entry name" value="PROKAR_LIPOPROTEIN"/>
    <property type="match status" value="1"/>
</dbReference>
<dbReference type="InterPro" id="IPR038695">
    <property type="entry name" value="Saro_0823-like_sf"/>
</dbReference>
<evidence type="ECO:0000256" key="1">
    <source>
        <dbReference type="SAM" id="SignalP"/>
    </source>
</evidence>
<evidence type="ECO:0000313" key="2">
    <source>
        <dbReference type="EMBL" id="QTC92387.1"/>
    </source>
</evidence>
<dbReference type="KEGG" id="bgoe:IFJ75_05745"/>
<dbReference type="AlphaFoldDB" id="A0A975C3V0"/>
<accession>A0A975C3V0</accession>
<dbReference type="EMBL" id="CP062222">
    <property type="protein sequence ID" value="QTC92387.1"/>
    <property type="molecule type" value="Genomic_DNA"/>
</dbReference>
<sequence>MSFTRRFVVSGLFLVLAACAQGTKGPVDSAGRPLEPLTVVTATGEHAFMVEIADDEAERQRGLMFRQPLEADRGMLFEFEVAAEQGFWMKNTPSSLDIVYISEDGHIVSIASHATPFSEAVLSSNGAAKGVLEVRAGRMGEIGAKAGDVVRHPFFHN</sequence>
<proteinExistence type="predicted"/>
<evidence type="ECO:0000313" key="3">
    <source>
        <dbReference type="Proteomes" id="UP000663918"/>
    </source>
</evidence>